<feature type="region of interest" description="Disordered" evidence="2">
    <location>
        <begin position="378"/>
        <end position="406"/>
    </location>
</feature>
<name>A0A545W1H5_9HYPO</name>
<feature type="region of interest" description="Disordered" evidence="2">
    <location>
        <begin position="423"/>
        <end position="443"/>
    </location>
</feature>
<gene>
    <name evidence="4" type="ORF">IF1G_05110</name>
</gene>
<evidence type="ECO:0000259" key="3">
    <source>
        <dbReference type="Pfam" id="PF14604"/>
    </source>
</evidence>
<feature type="compositionally biased region" description="Low complexity" evidence="2">
    <location>
        <begin position="136"/>
        <end position="146"/>
    </location>
</feature>
<feature type="compositionally biased region" description="Pro residues" evidence="2">
    <location>
        <begin position="147"/>
        <end position="163"/>
    </location>
</feature>
<feature type="compositionally biased region" description="Low complexity" evidence="2">
    <location>
        <begin position="273"/>
        <end position="284"/>
    </location>
</feature>
<reference evidence="4 5" key="1">
    <citation type="journal article" date="2019" name="Appl. Microbiol. Biotechnol.">
        <title>Genome sequence of Isaria javanica and comparative genome analysis insights into family S53 peptidase evolution in fungal entomopathogens.</title>
        <authorList>
            <person name="Lin R."/>
            <person name="Zhang X."/>
            <person name="Xin B."/>
            <person name="Zou M."/>
            <person name="Gao Y."/>
            <person name="Qin F."/>
            <person name="Hu Q."/>
            <person name="Xie B."/>
            <person name="Cheng X."/>
        </authorList>
    </citation>
    <scope>NUCLEOTIDE SEQUENCE [LARGE SCALE GENOMIC DNA]</scope>
    <source>
        <strain evidence="4 5">IJ1G</strain>
    </source>
</reference>
<dbReference type="STRING" id="43265.A0A545W1H5"/>
<evidence type="ECO:0000256" key="1">
    <source>
        <dbReference type="ARBA" id="ARBA00022443"/>
    </source>
</evidence>
<accession>A0A545W1H5</accession>
<comment type="caution">
    <text evidence="4">The sequence shown here is derived from an EMBL/GenBank/DDBJ whole genome shotgun (WGS) entry which is preliminary data.</text>
</comment>
<dbReference type="SUPFAM" id="SSF50044">
    <property type="entry name" value="SH3-domain"/>
    <property type="match status" value="1"/>
</dbReference>
<dbReference type="InterPro" id="IPR001452">
    <property type="entry name" value="SH3_domain"/>
</dbReference>
<dbReference type="Pfam" id="PF14604">
    <property type="entry name" value="SH3_9"/>
    <property type="match status" value="1"/>
</dbReference>
<feature type="compositionally biased region" description="Pro residues" evidence="2">
    <location>
        <begin position="221"/>
        <end position="237"/>
    </location>
</feature>
<feature type="compositionally biased region" description="Polar residues" evidence="2">
    <location>
        <begin position="289"/>
        <end position="305"/>
    </location>
</feature>
<dbReference type="Proteomes" id="UP000315783">
    <property type="component" value="Unassembled WGS sequence"/>
</dbReference>
<keyword evidence="5" id="KW-1185">Reference proteome</keyword>
<dbReference type="OrthoDB" id="5243589at2759"/>
<proteinExistence type="predicted"/>
<dbReference type="Gene3D" id="2.30.30.40">
    <property type="entry name" value="SH3 Domains"/>
    <property type="match status" value="1"/>
</dbReference>
<evidence type="ECO:0000313" key="4">
    <source>
        <dbReference type="EMBL" id="TQV96527.1"/>
    </source>
</evidence>
<dbReference type="InterPro" id="IPR036028">
    <property type="entry name" value="SH3-like_dom_sf"/>
</dbReference>
<evidence type="ECO:0000313" key="5">
    <source>
        <dbReference type="Proteomes" id="UP000315783"/>
    </source>
</evidence>
<feature type="region of interest" description="Disordered" evidence="2">
    <location>
        <begin position="133"/>
        <end position="184"/>
    </location>
</feature>
<keyword evidence="1" id="KW-0728">SH3 domain</keyword>
<dbReference type="EMBL" id="SPUK01000006">
    <property type="protein sequence ID" value="TQV96527.1"/>
    <property type="molecule type" value="Genomic_DNA"/>
</dbReference>
<feature type="region of interest" description="Disordered" evidence="2">
    <location>
        <begin position="256"/>
        <end position="315"/>
    </location>
</feature>
<feature type="region of interest" description="Disordered" evidence="2">
    <location>
        <begin position="798"/>
        <end position="834"/>
    </location>
</feature>
<protein>
    <submittedName>
        <fullName evidence="4">RING finger domain-containing protein</fullName>
    </submittedName>
</protein>
<feature type="region of interest" description="Disordered" evidence="2">
    <location>
        <begin position="204"/>
        <end position="243"/>
    </location>
</feature>
<feature type="domain" description="SH3" evidence="3">
    <location>
        <begin position="735"/>
        <end position="785"/>
    </location>
</feature>
<organism evidence="4 5">
    <name type="scientific">Cordyceps javanica</name>
    <dbReference type="NCBI Taxonomy" id="43265"/>
    <lineage>
        <taxon>Eukaryota</taxon>
        <taxon>Fungi</taxon>
        <taxon>Dikarya</taxon>
        <taxon>Ascomycota</taxon>
        <taxon>Pezizomycotina</taxon>
        <taxon>Sordariomycetes</taxon>
        <taxon>Hypocreomycetidae</taxon>
        <taxon>Hypocreales</taxon>
        <taxon>Cordycipitaceae</taxon>
        <taxon>Cordyceps</taxon>
    </lineage>
</organism>
<sequence>MDDEVNVLTLKPFRDVVQEANTALENAGENEVMRKAAKKLLREGEKAVKLIEPQCIKRHAEYGDSFLNALRENEEIKEPRTKLGRLVYGFDEYVEEDEFEADKYTELQALTREVALKIYEVLISMKVEAMPPKDNPPQSFLSEFSPPSSPLPPPNFPIPPTPPRSSVQSATGGPSNTPPGAPFRTFQSVHYANEELENYRNRHPSSVLASEDEPVLSPSQLVPPPQQTPLPPRPPSANPWDTTVVEPSDEIAVAIGGEPLPRRPLVAPPSPRAPSHSAASPVSPGQYRLSPTIQRRAMGSSSGLQQGHPDTYPYDEAEWGRLTSQHHGYRTHSPMPSPLQLNTKLEPFPEEPSYHNGADADQPIRGAGQAYHTHQVSLESGSVSRDHDPQRDTFGGLPQRRSRTESVAESILDPYLNNVRISDHSQESSGAPGRPPIIPTQSVDDGLIVVESDRRPSEPVRMVSQKDCSIGGNSSFYLCKGFCSGAEEVVVGGLGVKKTRKPVGFTGTATVARCTGCVFELSFQDIENDLGKQNCGNLRHSNVGYRLRFLQKSHIHTKRPDDILYGCVFCIRLGRTIDPSDATVFFNVKSLFNHLARHSRPLPDVPGIVVIDQPEVPEQYHNDYDLHFTKPPVPHPALEHEQETAMMPTGVGKEPARRMYGQRLLADRTPALELVVGSKVTGLSWPSKYNGEWCMGWYDGVHASVPLETLRLDPPPSRDIRMDGTSHVRAKAKWKFAHKDKDKTDWLKFDKDEIITNISWVYPEHWCWSGTNSKGKWGIFPQAFLDTNTVQELSAVGSQRASSLSSEKNKSSSILPRFSVRKAQGPPSIASSRS</sequence>
<dbReference type="AlphaFoldDB" id="A0A545W1H5"/>
<evidence type="ECO:0000256" key="2">
    <source>
        <dbReference type="SAM" id="MobiDB-lite"/>
    </source>
</evidence>